<dbReference type="OrthoDB" id="10348518at2759"/>
<proteinExistence type="predicted"/>
<sequence length="109" mass="12406">MLEDVPQLVLILFITIQTMIHFVPPQALFPESFVHDVLGRVTRDETMKAAKLHRSNQYATNTQLVVYLTALVTICWVQDVIVGRVVGVVAFFLIYAIQCLRFQVDALIM</sequence>
<dbReference type="VEuPathDB" id="FungiDB:AeMF1_005143"/>
<name>A0A6G0X3X2_9STRA</name>
<keyword evidence="1" id="KW-0812">Transmembrane</keyword>
<evidence type="ECO:0000313" key="3">
    <source>
        <dbReference type="Proteomes" id="UP000481153"/>
    </source>
</evidence>
<gene>
    <name evidence="2" type="ORF">Ae201684_008715</name>
</gene>
<keyword evidence="1" id="KW-1133">Transmembrane helix</keyword>
<keyword evidence="1" id="KW-0472">Membrane</keyword>
<dbReference type="AlphaFoldDB" id="A0A6G0X3X2"/>
<feature type="transmembrane region" description="Helical" evidence="1">
    <location>
        <begin position="7"/>
        <end position="24"/>
    </location>
</feature>
<protein>
    <submittedName>
        <fullName evidence="2">Uncharacterized protein</fullName>
    </submittedName>
</protein>
<evidence type="ECO:0000313" key="2">
    <source>
        <dbReference type="EMBL" id="KAF0734638.1"/>
    </source>
</evidence>
<evidence type="ECO:0000256" key="1">
    <source>
        <dbReference type="SAM" id="Phobius"/>
    </source>
</evidence>
<keyword evidence="3" id="KW-1185">Reference proteome</keyword>
<feature type="transmembrane region" description="Helical" evidence="1">
    <location>
        <begin position="64"/>
        <end position="97"/>
    </location>
</feature>
<accession>A0A6G0X3X2</accession>
<dbReference type="EMBL" id="VJMJ01000109">
    <property type="protein sequence ID" value="KAF0734638.1"/>
    <property type="molecule type" value="Genomic_DNA"/>
</dbReference>
<organism evidence="2 3">
    <name type="scientific">Aphanomyces euteiches</name>
    <dbReference type="NCBI Taxonomy" id="100861"/>
    <lineage>
        <taxon>Eukaryota</taxon>
        <taxon>Sar</taxon>
        <taxon>Stramenopiles</taxon>
        <taxon>Oomycota</taxon>
        <taxon>Saprolegniomycetes</taxon>
        <taxon>Saprolegniales</taxon>
        <taxon>Verrucalvaceae</taxon>
        <taxon>Aphanomyces</taxon>
    </lineage>
</organism>
<comment type="caution">
    <text evidence="2">The sequence shown here is derived from an EMBL/GenBank/DDBJ whole genome shotgun (WGS) entry which is preliminary data.</text>
</comment>
<reference evidence="2 3" key="1">
    <citation type="submission" date="2019-07" db="EMBL/GenBank/DDBJ databases">
        <title>Genomics analysis of Aphanomyces spp. identifies a new class of oomycete effector associated with host adaptation.</title>
        <authorList>
            <person name="Gaulin E."/>
        </authorList>
    </citation>
    <scope>NUCLEOTIDE SEQUENCE [LARGE SCALE GENOMIC DNA]</scope>
    <source>
        <strain evidence="2 3">ATCC 201684</strain>
    </source>
</reference>
<dbReference type="Proteomes" id="UP000481153">
    <property type="component" value="Unassembled WGS sequence"/>
</dbReference>